<comment type="catalytic activity">
    <reaction evidence="6">
        <text>Random hydrolysis of (1-&gt;4)-linkages between N-acetyl-beta-D-glucosamine and D-glucuronate residues in hyaluronate.</text>
        <dbReference type="EC" id="3.2.1.35"/>
    </reaction>
</comment>
<dbReference type="Gene3D" id="3.20.20.70">
    <property type="entry name" value="Aldolase class I"/>
    <property type="match status" value="1"/>
</dbReference>
<dbReference type="Pfam" id="PF01630">
    <property type="entry name" value="Glyco_hydro_56"/>
    <property type="match status" value="1"/>
</dbReference>
<dbReference type="InterPro" id="IPR013785">
    <property type="entry name" value="Aldolase_TIM"/>
</dbReference>
<accession>A0A1I7VCX7</accession>
<dbReference type="eggNOG" id="ENOG502QTUU">
    <property type="taxonomic scope" value="Eukaryota"/>
</dbReference>
<evidence type="ECO:0000313" key="8">
    <source>
        <dbReference type="WBParaSite" id="EN70_12374"/>
    </source>
</evidence>
<sequence length="345" mass="39715">MHEAMERKERPENYGILVNEGHKFRGDIIVTLYEKQFGLYPYYRDFSDLTSAVNGGIPQRANLSAHLSKVRSDIDKAIPNTNFDGLAIIDYEDWRPLWEHNWYTKRIYRNASLAYVEEQYKNTGKTLTKDDKLNIAKDEFNRAAMKFLTETIREAKKMRPNALWGFYGMPFCNYNAGKSGTVGCEEVFEKFNDRLQPLYAEATAFYPSIYLPSRNSGRTGCLYVTSVLQEAKRCAKKLSIPIFTFSGIEYFPLKSADPYYSKEDLFHSLNTAFVMGVQGTIIWSSSKNMAERCHGIGDYVRKYVGPKAEELKARDKIKKIRKPNKPDQPFCGQTITAKKNEGIFF</sequence>
<keyword evidence="2 5" id="KW-1015">Disulfide bond</keyword>
<keyword evidence="7" id="KW-1185">Reference proteome</keyword>
<reference evidence="8" key="2">
    <citation type="submission" date="2016-11" db="UniProtKB">
        <authorList>
            <consortium name="WormBaseParasite"/>
        </authorList>
    </citation>
    <scope>IDENTIFICATION</scope>
</reference>
<keyword evidence="6" id="KW-0378">Hydrolase</keyword>
<dbReference type="InterPro" id="IPR017853">
    <property type="entry name" value="GH"/>
</dbReference>
<evidence type="ECO:0000256" key="1">
    <source>
        <dbReference type="ARBA" id="ARBA00008871"/>
    </source>
</evidence>
<evidence type="ECO:0000256" key="6">
    <source>
        <dbReference type="RuleBase" id="RU610713"/>
    </source>
</evidence>
<evidence type="ECO:0000256" key="4">
    <source>
        <dbReference type="PIRSR" id="PIRSR038193-1"/>
    </source>
</evidence>
<dbReference type="PRINTS" id="PR00846">
    <property type="entry name" value="GLHYDRLASE56"/>
</dbReference>
<reference evidence="7" key="1">
    <citation type="submission" date="2012-04" db="EMBL/GenBank/DDBJ databases">
        <title>The Genome Sequence of Loa loa.</title>
        <authorList>
            <consortium name="The Broad Institute Genome Sequencing Platform"/>
            <consortium name="Broad Institute Genome Sequencing Center for Infectious Disease"/>
            <person name="Nutman T.B."/>
            <person name="Fink D.L."/>
            <person name="Russ C."/>
            <person name="Young S."/>
            <person name="Zeng Q."/>
            <person name="Gargeya S."/>
            <person name="Alvarado L."/>
            <person name="Berlin A."/>
            <person name="Chapman S.B."/>
            <person name="Chen Z."/>
            <person name="Freedman E."/>
            <person name="Gellesch M."/>
            <person name="Goldberg J."/>
            <person name="Griggs A."/>
            <person name="Gujja S."/>
            <person name="Heilman E.R."/>
            <person name="Heiman D."/>
            <person name="Howarth C."/>
            <person name="Mehta T."/>
            <person name="Neiman D."/>
            <person name="Pearson M."/>
            <person name="Roberts A."/>
            <person name="Saif S."/>
            <person name="Shea T."/>
            <person name="Shenoy N."/>
            <person name="Sisk P."/>
            <person name="Stolte C."/>
            <person name="Sykes S."/>
            <person name="White J."/>
            <person name="Yandava C."/>
            <person name="Haas B."/>
            <person name="Henn M.R."/>
            <person name="Nusbaum C."/>
            <person name="Birren B."/>
        </authorList>
    </citation>
    <scope>NUCLEOTIDE SEQUENCE [LARGE SCALE GENOMIC DNA]</scope>
</reference>
<dbReference type="GO" id="GO:0004415">
    <property type="term" value="F:hyalurononglucosaminidase activity"/>
    <property type="evidence" value="ECO:0007669"/>
    <property type="project" value="UniProtKB-UniRule"/>
</dbReference>
<dbReference type="PANTHER" id="PTHR11769">
    <property type="entry name" value="HYALURONIDASE"/>
    <property type="match status" value="1"/>
</dbReference>
<dbReference type="WBParaSite" id="EN70_12374">
    <property type="protein sequence ID" value="EN70_12374"/>
    <property type="gene ID" value="EN70_12374"/>
</dbReference>
<name>A0A1I7VCX7_LOALO</name>
<keyword evidence="6" id="KW-0326">Glycosidase</keyword>
<evidence type="ECO:0000256" key="2">
    <source>
        <dbReference type="ARBA" id="ARBA00023157"/>
    </source>
</evidence>
<dbReference type="AlphaFoldDB" id="A0A1I7VCX7"/>
<dbReference type="GO" id="GO:0005975">
    <property type="term" value="P:carbohydrate metabolic process"/>
    <property type="evidence" value="ECO:0007669"/>
    <property type="project" value="UniProtKB-UniRule"/>
</dbReference>
<evidence type="ECO:0000256" key="3">
    <source>
        <dbReference type="PIRNR" id="PIRNR038193"/>
    </source>
</evidence>
<dbReference type="InterPro" id="IPR018155">
    <property type="entry name" value="Hyaluronidase"/>
</dbReference>
<feature type="disulfide bond" evidence="5">
    <location>
        <begin position="172"/>
        <end position="184"/>
    </location>
</feature>
<comment type="similarity">
    <text evidence="1 3 6">Belongs to the glycosyl hydrolase 56 family.</text>
</comment>
<dbReference type="STRING" id="7209.A0A1I7VCX7"/>
<dbReference type="EC" id="3.2.1.35" evidence="6"/>
<organism evidence="7 8">
    <name type="scientific">Loa loa</name>
    <name type="common">Eye worm</name>
    <name type="synonym">Filaria loa</name>
    <dbReference type="NCBI Taxonomy" id="7209"/>
    <lineage>
        <taxon>Eukaryota</taxon>
        <taxon>Metazoa</taxon>
        <taxon>Ecdysozoa</taxon>
        <taxon>Nematoda</taxon>
        <taxon>Chromadorea</taxon>
        <taxon>Rhabditida</taxon>
        <taxon>Spirurina</taxon>
        <taxon>Spiruromorpha</taxon>
        <taxon>Filarioidea</taxon>
        <taxon>Onchocercidae</taxon>
        <taxon>Loa</taxon>
    </lineage>
</organism>
<dbReference type="GO" id="GO:0030214">
    <property type="term" value="P:hyaluronan catabolic process"/>
    <property type="evidence" value="ECO:0007669"/>
    <property type="project" value="TreeGrafter"/>
</dbReference>
<dbReference type="PIRSF" id="PIRSF038193">
    <property type="entry name" value="Hyaluronidase"/>
    <property type="match status" value="1"/>
</dbReference>
<evidence type="ECO:0000256" key="5">
    <source>
        <dbReference type="PIRSR" id="PIRSR038193-3"/>
    </source>
</evidence>
<evidence type="ECO:0000313" key="7">
    <source>
        <dbReference type="Proteomes" id="UP000095285"/>
    </source>
</evidence>
<dbReference type="Proteomes" id="UP000095285">
    <property type="component" value="Unassembled WGS sequence"/>
</dbReference>
<dbReference type="PANTHER" id="PTHR11769:SF35">
    <property type="entry name" value="HYALURONIDASE"/>
    <property type="match status" value="1"/>
</dbReference>
<protein>
    <recommendedName>
        <fullName evidence="6">Hyaluronidase</fullName>
        <ecNumber evidence="6">3.2.1.35</ecNumber>
    </recommendedName>
</protein>
<proteinExistence type="inferred from homology"/>
<dbReference type="SUPFAM" id="SSF51445">
    <property type="entry name" value="(Trans)glycosidases"/>
    <property type="match status" value="1"/>
</dbReference>
<feature type="active site" description="Proton donor" evidence="4">
    <location>
        <position position="92"/>
    </location>
</feature>